<name>D7FY81_ECTSI</name>
<dbReference type="eggNOG" id="ENOG502SY82">
    <property type="taxonomic scope" value="Eukaryota"/>
</dbReference>
<evidence type="ECO:0000313" key="3">
    <source>
        <dbReference type="Proteomes" id="UP000002630"/>
    </source>
</evidence>
<organism evidence="2 3">
    <name type="scientific">Ectocarpus siliculosus</name>
    <name type="common">Brown alga</name>
    <name type="synonym">Conferva siliculosa</name>
    <dbReference type="NCBI Taxonomy" id="2880"/>
    <lineage>
        <taxon>Eukaryota</taxon>
        <taxon>Sar</taxon>
        <taxon>Stramenopiles</taxon>
        <taxon>Ochrophyta</taxon>
        <taxon>PX clade</taxon>
        <taxon>Phaeophyceae</taxon>
        <taxon>Ectocarpales</taxon>
        <taxon>Ectocarpaceae</taxon>
        <taxon>Ectocarpus</taxon>
    </lineage>
</organism>
<dbReference type="AlphaFoldDB" id="D7FY81"/>
<dbReference type="EMBL" id="FN648531">
    <property type="protein sequence ID" value="CBJ26520.1"/>
    <property type="molecule type" value="Genomic_DNA"/>
</dbReference>
<reference evidence="2 3" key="1">
    <citation type="journal article" date="2010" name="Nature">
        <title>The Ectocarpus genome and the independent evolution of multicellularity in brown algae.</title>
        <authorList>
            <person name="Cock J.M."/>
            <person name="Sterck L."/>
            <person name="Rouze P."/>
            <person name="Scornet D."/>
            <person name="Allen A.E."/>
            <person name="Amoutzias G."/>
            <person name="Anthouard V."/>
            <person name="Artiguenave F."/>
            <person name="Aury J.M."/>
            <person name="Badger J.H."/>
            <person name="Beszteri B."/>
            <person name="Billiau K."/>
            <person name="Bonnet E."/>
            <person name="Bothwell J.H."/>
            <person name="Bowler C."/>
            <person name="Boyen C."/>
            <person name="Brownlee C."/>
            <person name="Carrano C.J."/>
            <person name="Charrier B."/>
            <person name="Cho G.Y."/>
            <person name="Coelho S.M."/>
            <person name="Collen J."/>
            <person name="Corre E."/>
            <person name="Da Silva C."/>
            <person name="Delage L."/>
            <person name="Delaroque N."/>
            <person name="Dittami S.M."/>
            <person name="Doulbeau S."/>
            <person name="Elias M."/>
            <person name="Farnham G."/>
            <person name="Gachon C.M."/>
            <person name="Gschloessl B."/>
            <person name="Heesch S."/>
            <person name="Jabbari K."/>
            <person name="Jubin C."/>
            <person name="Kawai H."/>
            <person name="Kimura K."/>
            <person name="Kloareg B."/>
            <person name="Kupper F.C."/>
            <person name="Lang D."/>
            <person name="Le Bail A."/>
            <person name="Leblanc C."/>
            <person name="Lerouge P."/>
            <person name="Lohr M."/>
            <person name="Lopez P.J."/>
            <person name="Martens C."/>
            <person name="Maumus F."/>
            <person name="Michel G."/>
            <person name="Miranda-Saavedra D."/>
            <person name="Morales J."/>
            <person name="Moreau H."/>
            <person name="Motomura T."/>
            <person name="Nagasato C."/>
            <person name="Napoli C.A."/>
            <person name="Nelson D.R."/>
            <person name="Nyvall-Collen P."/>
            <person name="Peters A.F."/>
            <person name="Pommier C."/>
            <person name="Potin P."/>
            <person name="Poulain J."/>
            <person name="Quesneville H."/>
            <person name="Read B."/>
            <person name="Rensing S.A."/>
            <person name="Ritter A."/>
            <person name="Rousvoal S."/>
            <person name="Samanta M."/>
            <person name="Samson G."/>
            <person name="Schroeder D.C."/>
            <person name="Segurens B."/>
            <person name="Strittmatter M."/>
            <person name="Tonon T."/>
            <person name="Tregear J.W."/>
            <person name="Valentin K."/>
            <person name="von Dassow P."/>
            <person name="Yamagishi T."/>
            <person name="Van de Peer Y."/>
            <person name="Wincker P."/>
        </authorList>
    </citation>
    <scope>NUCLEOTIDE SEQUENCE [LARGE SCALE GENOMIC DNA]</scope>
    <source>
        <strain evidence="3">Ec32 / CCAP1310/4</strain>
    </source>
</reference>
<dbReference type="OrthoDB" id="184320at2759"/>
<sequence length="331" mass="35608">MFLRAIRAAEPTLKELSRRVFSPWKGNHVACGDLSSTIIPWGFVSQQKVSESVRPDRAGDGPGDDGRVEKRAEHLNLDTWEFLRGAELAYRCAAGLFAPPPHKRKDPPPFEEAATAAPAFGQAGSRGECGGGGSVAGSAAGAGGGGGSANLGPDMPPQRAQGGRTTPTDFFDFDVASPEMSMFLNDVLESYRAQGLVPRLSVASVEAKLCKVGVRLGGISKNTNFGMMSADEARYHLTMGMLGPEGVLINELEGRAPQRVIADVELTCEEEFVVEDGKGNVVHKLESQGPKVHYITLQSNIGKDAELEWQITNINDVIKPTFNYYFSRFGH</sequence>
<evidence type="ECO:0000256" key="1">
    <source>
        <dbReference type="SAM" id="MobiDB-lite"/>
    </source>
</evidence>
<evidence type="ECO:0000313" key="2">
    <source>
        <dbReference type="EMBL" id="CBJ26520.1"/>
    </source>
</evidence>
<feature type="compositionally biased region" description="Basic and acidic residues" evidence="1">
    <location>
        <begin position="51"/>
        <end position="69"/>
    </location>
</feature>
<protein>
    <submittedName>
        <fullName evidence="2">Uncharacterized protein</fullName>
    </submittedName>
</protein>
<gene>
    <name evidence="2" type="ORF">Esi_0034_0081</name>
</gene>
<dbReference type="Proteomes" id="UP000002630">
    <property type="component" value="Linkage Group LG25"/>
</dbReference>
<dbReference type="InParanoid" id="D7FY81"/>
<keyword evidence="3" id="KW-1185">Reference proteome</keyword>
<feature type="region of interest" description="Disordered" evidence="1">
    <location>
        <begin position="121"/>
        <end position="168"/>
    </location>
</feature>
<proteinExistence type="predicted"/>
<accession>D7FY81</accession>
<feature type="region of interest" description="Disordered" evidence="1">
    <location>
        <begin position="49"/>
        <end position="69"/>
    </location>
</feature>
<dbReference type="EMBL" id="FN649750">
    <property type="protein sequence ID" value="CBJ26520.1"/>
    <property type="molecule type" value="Genomic_DNA"/>
</dbReference>
<feature type="compositionally biased region" description="Gly residues" evidence="1">
    <location>
        <begin position="127"/>
        <end position="149"/>
    </location>
</feature>